<sequence>MTFIGLFKFKTITCGSERLSSSCFGCMKSLGSMKSSFGSEAHLGSSTKTCHSIYLANPNAMARLQQSLWLPLCHSRKGRHFKLEGKSLYVGHCGFTSYFSSTTSSPSPRNYLFSSSPLTATSDPLGIKSLTLCSASALVYCPIKFGGNFEILSLTTMFIYPPVCETHFQVGVLYRDQESLALIVWYSSGQHLDNSNLCRAHTAVFVMETMYASHVTNARQDSHIPSERQKLQEKIEARI</sequence>
<dbReference type="EMBL" id="BGPR01088754">
    <property type="protein sequence ID" value="GBM12541.1"/>
    <property type="molecule type" value="Genomic_DNA"/>
</dbReference>
<comment type="caution">
    <text evidence="1">The sequence shown here is derived from an EMBL/GenBank/DDBJ whole genome shotgun (WGS) entry which is preliminary data.</text>
</comment>
<dbReference type="Proteomes" id="UP000499080">
    <property type="component" value="Unassembled WGS sequence"/>
</dbReference>
<gene>
    <name evidence="1" type="ORF">AVEN_168355_1</name>
</gene>
<evidence type="ECO:0000313" key="2">
    <source>
        <dbReference type="Proteomes" id="UP000499080"/>
    </source>
</evidence>
<organism evidence="1 2">
    <name type="scientific">Araneus ventricosus</name>
    <name type="common">Orbweaver spider</name>
    <name type="synonym">Epeira ventricosa</name>
    <dbReference type="NCBI Taxonomy" id="182803"/>
    <lineage>
        <taxon>Eukaryota</taxon>
        <taxon>Metazoa</taxon>
        <taxon>Ecdysozoa</taxon>
        <taxon>Arthropoda</taxon>
        <taxon>Chelicerata</taxon>
        <taxon>Arachnida</taxon>
        <taxon>Araneae</taxon>
        <taxon>Araneomorphae</taxon>
        <taxon>Entelegynae</taxon>
        <taxon>Araneoidea</taxon>
        <taxon>Araneidae</taxon>
        <taxon>Araneus</taxon>
    </lineage>
</organism>
<protein>
    <submittedName>
        <fullName evidence="1">Uncharacterized protein</fullName>
    </submittedName>
</protein>
<dbReference type="AlphaFoldDB" id="A0A4Y2D798"/>
<reference evidence="1 2" key="1">
    <citation type="journal article" date="2019" name="Sci. Rep.">
        <title>Orb-weaving spider Araneus ventricosus genome elucidates the spidroin gene catalogue.</title>
        <authorList>
            <person name="Kono N."/>
            <person name="Nakamura H."/>
            <person name="Ohtoshi R."/>
            <person name="Moran D.A.P."/>
            <person name="Shinohara A."/>
            <person name="Yoshida Y."/>
            <person name="Fujiwara M."/>
            <person name="Mori M."/>
            <person name="Tomita M."/>
            <person name="Arakawa K."/>
        </authorList>
    </citation>
    <scope>NUCLEOTIDE SEQUENCE [LARGE SCALE GENOMIC DNA]</scope>
</reference>
<proteinExistence type="predicted"/>
<evidence type="ECO:0000313" key="1">
    <source>
        <dbReference type="EMBL" id="GBM12541.1"/>
    </source>
</evidence>
<name>A0A4Y2D798_ARAVE</name>
<keyword evidence="2" id="KW-1185">Reference proteome</keyword>
<accession>A0A4Y2D798</accession>